<reference evidence="1" key="1">
    <citation type="journal article" date="2014" name="Front. Microbiol.">
        <title>High frequency of phylogenetically diverse reductive dehalogenase-homologous genes in deep subseafloor sedimentary metagenomes.</title>
        <authorList>
            <person name="Kawai M."/>
            <person name="Futagami T."/>
            <person name="Toyoda A."/>
            <person name="Takaki Y."/>
            <person name="Nishi S."/>
            <person name="Hori S."/>
            <person name="Arai W."/>
            <person name="Tsubouchi T."/>
            <person name="Morono Y."/>
            <person name="Uchiyama I."/>
            <person name="Ito T."/>
            <person name="Fujiyama A."/>
            <person name="Inagaki F."/>
            <person name="Takami H."/>
        </authorList>
    </citation>
    <scope>NUCLEOTIDE SEQUENCE</scope>
    <source>
        <strain evidence="1">Expedition CK06-06</strain>
    </source>
</reference>
<accession>X1ULN6</accession>
<gene>
    <name evidence="1" type="ORF">S12H4_54938</name>
</gene>
<evidence type="ECO:0000313" key="1">
    <source>
        <dbReference type="EMBL" id="GAJ18383.1"/>
    </source>
</evidence>
<proteinExistence type="predicted"/>
<protein>
    <submittedName>
        <fullName evidence="1">Uncharacterized protein</fullName>
    </submittedName>
</protein>
<feature type="non-terminal residue" evidence="1">
    <location>
        <position position="1"/>
    </location>
</feature>
<comment type="caution">
    <text evidence="1">The sequence shown here is derived from an EMBL/GenBank/DDBJ whole genome shotgun (WGS) entry which is preliminary data.</text>
</comment>
<name>X1ULN6_9ZZZZ</name>
<organism evidence="1">
    <name type="scientific">marine sediment metagenome</name>
    <dbReference type="NCBI Taxonomy" id="412755"/>
    <lineage>
        <taxon>unclassified sequences</taxon>
        <taxon>metagenomes</taxon>
        <taxon>ecological metagenomes</taxon>
    </lineage>
</organism>
<dbReference type="EMBL" id="BARW01035180">
    <property type="protein sequence ID" value="GAJ18383.1"/>
    <property type="molecule type" value="Genomic_DNA"/>
</dbReference>
<sequence length="30" mass="3571">LSGVEPFPIEFWSRAFRLVHFDGRKRPTPK</sequence>
<dbReference type="AlphaFoldDB" id="X1ULN6"/>